<keyword evidence="8" id="KW-1185">Reference proteome</keyword>
<proteinExistence type="inferred from homology"/>
<dbReference type="PANTHER" id="PTHR30504:SF2">
    <property type="entry name" value="GLUCANS BIOSYNTHESIS PROTEIN G"/>
    <property type="match status" value="1"/>
</dbReference>
<evidence type="ECO:0000313" key="7">
    <source>
        <dbReference type="EMBL" id="ODN66788.1"/>
    </source>
</evidence>
<dbReference type="Pfam" id="PF04349">
    <property type="entry name" value="MdoG"/>
    <property type="match status" value="1"/>
</dbReference>
<evidence type="ECO:0000259" key="6">
    <source>
        <dbReference type="Pfam" id="PF04349"/>
    </source>
</evidence>
<dbReference type="InterPro" id="IPR014756">
    <property type="entry name" value="Ig_E-set"/>
</dbReference>
<dbReference type="Gene3D" id="2.60.40.10">
    <property type="entry name" value="Immunoglobulins"/>
    <property type="match status" value="1"/>
</dbReference>
<comment type="caution">
    <text evidence="7">The sequence shown here is derived from an EMBL/GenBank/DDBJ whole genome shotgun (WGS) entry which is preliminary data.</text>
</comment>
<comment type="subcellular location">
    <subcellularLocation>
        <location evidence="1">Periplasm</location>
    </subcellularLocation>
</comment>
<reference evidence="7 8" key="1">
    <citation type="submission" date="2016-07" db="EMBL/GenBank/DDBJ databases">
        <title>Draft Genome Sequence of Methylophaga muralis Bur 1.</title>
        <authorList>
            <person name="Vasilenko O.V."/>
            <person name="Doronina N.V."/>
            <person name="Shmareva M.N."/>
            <person name="Tarlachkov S.V."/>
            <person name="Mustakhimov I."/>
            <person name="Trotsenko Y.A."/>
        </authorList>
    </citation>
    <scope>NUCLEOTIDE SEQUENCE [LARGE SCALE GENOMIC DNA]</scope>
    <source>
        <strain evidence="7 8">Bur 1</strain>
    </source>
</reference>
<dbReference type="Gene3D" id="2.70.98.10">
    <property type="match status" value="1"/>
</dbReference>
<keyword evidence="5" id="KW-0574">Periplasm</keyword>
<dbReference type="PIRSF" id="PIRSF006281">
    <property type="entry name" value="MdoG"/>
    <property type="match status" value="1"/>
</dbReference>
<dbReference type="InterPro" id="IPR007444">
    <property type="entry name" value="Glucan_biosyn_MdoG_C"/>
</dbReference>
<dbReference type="STRING" id="291169.A9E74_01485"/>
<dbReference type="SUPFAM" id="SSF81296">
    <property type="entry name" value="E set domains"/>
    <property type="match status" value="1"/>
</dbReference>
<dbReference type="PANTHER" id="PTHR30504">
    <property type="entry name" value="GLUCANS BIOSYNTHESIS PROTEIN"/>
    <property type="match status" value="1"/>
</dbReference>
<evidence type="ECO:0000256" key="5">
    <source>
        <dbReference type="ARBA" id="ARBA00022764"/>
    </source>
</evidence>
<protein>
    <submittedName>
        <fullName evidence="7">Glucans biosynthesis protein G</fullName>
    </submittedName>
</protein>
<dbReference type="RefSeq" id="WP_069295954.1">
    <property type="nucleotide sequence ID" value="NZ_MCRI01000013.1"/>
</dbReference>
<dbReference type="InterPro" id="IPR013783">
    <property type="entry name" value="Ig-like_fold"/>
</dbReference>
<dbReference type="InterPro" id="IPR011013">
    <property type="entry name" value="Gal_mutarotase_sf_dom"/>
</dbReference>
<accession>A0A1E3GRU6</accession>
<comment type="pathway">
    <text evidence="2">Glycan metabolism; osmoregulated periplasmic glucan (OPG) biosynthesis.</text>
</comment>
<dbReference type="PATRIC" id="fig|291169.3.peg.1489"/>
<evidence type="ECO:0000256" key="1">
    <source>
        <dbReference type="ARBA" id="ARBA00004418"/>
    </source>
</evidence>
<dbReference type="UniPathway" id="UPA00637"/>
<keyword evidence="4" id="KW-0732">Signal</keyword>
<dbReference type="InterPro" id="IPR014438">
    <property type="entry name" value="Glucan_biosyn_MdoG/MdoD"/>
</dbReference>
<organism evidence="7 8">
    <name type="scientific">Methylophaga muralis</name>
    <dbReference type="NCBI Taxonomy" id="291169"/>
    <lineage>
        <taxon>Bacteria</taxon>
        <taxon>Pseudomonadati</taxon>
        <taxon>Pseudomonadota</taxon>
        <taxon>Gammaproteobacteria</taxon>
        <taxon>Thiotrichales</taxon>
        <taxon>Piscirickettsiaceae</taxon>
        <taxon>Methylophaga</taxon>
    </lineage>
</organism>
<dbReference type="GO" id="GO:0030246">
    <property type="term" value="F:carbohydrate binding"/>
    <property type="evidence" value="ECO:0007669"/>
    <property type="project" value="InterPro"/>
</dbReference>
<dbReference type="InterPro" id="IPR014718">
    <property type="entry name" value="GH-type_carb-bd"/>
</dbReference>
<dbReference type="AlphaFoldDB" id="A0A1E3GRU6"/>
<dbReference type="EMBL" id="MCRI01000013">
    <property type="protein sequence ID" value="ODN66788.1"/>
    <property type="molecule type" value="Genomic_DNA"/>
</dbReference>
<evidence type="ECO:0000256" key="3">
    <source>
        <dbReference type="ARBA" id="ARBA00009284"/>
    </source>
</evidence>
<comment type="similarity">
    <text evidence="3">Belongs to the OpgD/OpgG family.</text>
</comment>
<evidence type="ECO:0000313" key="8">
    <source>
        <dbReference type="Proteomes" id="UP000094379"/>
    </source>
</evidence>
<evidence type="ECO:0000256" key="4">
    <source>
        <dbReference type="ARBA" id="ARBA00022729"/>
    </source>
</evidence>
<dbReference type="SUPFAM" id="SSF74650">
    <property type="entry name" value="Galactose mutarotase-like"/>
    <property type="match status" value="1"/>
</dbReference>
<dbReference type="GO" id="GO:0003824">
    <property type="term" value="F:catalytic activity"/>
    <property type="evidence" value="ECO:0007669"/>
    <property type="project" value="InterPro"/>
</dbReference>
<feature type="domain" description="Glucan biosynthesis periplasmic MdoG C-terminal" evidence="6">
    <location>
        <begin position="50"/>
        <end position="517"/>
    </location>
</feature>
<dbReference type="Proteomes" id="UP000094379">
    <property type="component" value="Unassembled WGS sequence"/>
</dbReference>
<evidence type="ECO:0000256" key="2">
    <source>
        <dbReference type="ARBA" id="ARBA00005001"/>
    </source>
</evidence>
<sequence>MLSKLSLQQNFALPQSLMSFSRLIIVIFTSLFLSATFAETSNEQVDGTAFSHDTVIEYARKLAEEPFKQPKTAPEELKKLDYSTYRQINFLENAAIWGGTPTKFSVQLFAPGFLYQDLIDIDVVEAGKSFPLELSENSFRVPNEIIGKKLTEVGKYAGLRLHYPLNNADYQDEFIVFQGASYFRVVSKGQLYGISARGLAIDVGQPKGEEFPIFKRFWIERPSSKQNAIVVHALLDSKSVTGAYRFGIHPGSPSKVDVQAILFPRTDVKHVGLAPLTSMFMHGGMDRPDQLDYRPAVHDSEGLQMRNGQGERIWRPLNNPQTLQISAFIDENPKGFGLIQRNRNFAYYQDLEANYHQRPSAWIEPVGDWGKGQVELVEIPSASEENDNIVAYWKPENGLKKGEPFEFAYTLTSPDDVPTNKNRPRIVGSASGLKLFDKNKEILIDYSNINSDDIENIDVIASISQGKILESRLEANPHINGARVVISFDSQDADVAELRVQLNKGDKQAAPTWLYRWLSRDWNNSL</sequence>
<dbReference type="FunFam" id="2.70.98.10:FF:000001">
    <property type="entry name" value="Glucans biosynthesis protein G"/>
    <property type="match status" value="1"/>
</dbReference>
<gene>
    <name evidence="7" type="primary">mdoG_2</name>
    <name evidence="7" type="ORF">A9E74_01485</name>
</gene>
<name>A0A1E3GRU6_9GAMM</name>
<dbReference type="GO" id="GO:0051274">
    <property type="term" value="P:beta-glucan biosynthetic process"/>
    <property type="evidence" value="ECO:0007669"/>
    <property type="project" value="TreeGrafter"/>
</dbReference>
<dbReference type="GO" id="GO:0030288">
    <property type="term" value="C:outer membrane-bounded periplasmic space"/>
    <property type="evidence" value="ECO:0007669"/>
    <property type="project" value="TreeGrafter"/>
</dbReference>